<keyword evidence="2" id="KW-0560">Oxidoreductase</keyword>
<dbReference type="InterPro" id="IPR029479">
    <property type="entry name" value="Nitroreductase"/>
</dbReference>
<dbReference type="PANTHER" id="PTHR43673:SF10">
    <property type="entry name" value="NADH DEHYDROGENASE_NAD(P)H NITROREDUCTASE XCC3605-RELATED"/>
    <property type="match status" value="1"/>
</dbReference>
<proteinExistence type="inferred from homology"/>
<evidence type="ECO:0000256" key="2">
    <source>
        <dbReference type="ARBA" id="ARBA00023002"/>
    </source>
</evidence>
<evidence type="ECO:0000313" key="5">
    <source>
        <dbReference type="Proteomes" id="UP001057877"/>
    </source>
</evidence>
<comment type="similarity">
    <text evidence="1">Belongs to the nitroreductase family.</text>
</comment>
<gene>
    <name evidence="4" type="ORF">L1F29_01610</name>
</gene>
<dbReference type="PANTHER" id="PTHR43673">
    <property type="entry name" value="NAD(P)H NITROREDUCTASE YDGI-RELATED"/>
    <property type="match status" value="1"/>
</dbReference>
<organism evidence="4 5">
    <name type="scientific">Paenibacillus spongiae</name>
    <dbReference type="NCBI Taxonomy" id="2909671"/>
    <lineage>
        <taxon>Bacteria</taxon>
        <taxon>Bacillati</taxon>
        <taxon>Bacillota</taxon>
        <taxon>Bacilli</taxon>
        <taxon>Bacillales</taxon>
        <taxon>Paenibacillaceae</taxon>
        <taxon>Paenibacillus</taxon>
    </lineage>
</organism>
<dbReference type="Gene3D" id="3.40.109.10">
    <property type="entry name" value="NADH Oxidase"/>
    <property type="match status" value="1"/>
</dbReference>
<keyword evidence="5" id="KW-1185">Reference proteome</keyword>
<dbReference type="RefSeq" id="WP_258386665.1">
    <property type="nucleotide sequence ID" value="NZ_CP091430.1"/>
</dbReference>
<feature type="domain" description="Nitroreductase" evidence="3">
    <location>
        <begin position="17"/>
        <end position="191"/>
    </location>
</feature>
<sequence>MSTQLDLKQDYFTVAHQRRSIRQYDPNLKLSKEEIKEVLTEGTLAPSSSNLQPWRFLVIDDQAQKEKLFPIAYNQQQILNASAVIVLLGDLEWYKSAEQIYNQAIQAGFMNEESKQQLLANVNRSYPHMSLEKARRLVATDGGLVAMHIMLAAQAKGLATGPMGGFKEDELKAVFNISDRYDVVMLITIGKAVADGYPTVRYGVDDITSWNEMNR</sequence>
<evidence type="ECO:0000256" key="1">
    <source>
        <dbReference type="ARBA" id="ARBA00007118"/>
    </source>
</evidence>
<dbReference type="SUPFAM" id="SSF55469">
    <property type="entry name" value="FMN-dependent nitroreductase-like"/>
    <property type="match status" value="1"/>
</dbReference>
<dbReference type="Proteomes" id="UP001057877">
    <property type="component" value="Chromosome"/>
</dbReference>
<reference evidence="4" key="1">
    <citation type="submission" date="2022-01" db="EMBL/GenBank/DDBJ databases">
        <title>Paenibacillus spongiae sp. nov., isolated from marine sponge.</title>
        <authorList>
            <person name="Li Z."/>
            <person name="Zhang M."/>
        </authorList>
    </citation>
    <scope>NUCLEOTIDE SEQUENCE</scope>
    <source>
        <strain evidence="4">PHS-Z3</strain>
    </source>
</reference>
<evidence type="ECO:0000259" key="3">
    <source>
        <dbReference type="Pfam" id="PF00881"/>
    </source>
</evidence>
<dbReference type="CDD" id="cd02137">
    <property type="entry name" value="MhqN-like"/>
    <property type="match status" value="1"/>
</dbReference>
<accession>A0ABY5SDM0</accession>
<dbReference type="EMBL" id="CP091430">
    <property type="protein sequence ID" value="UVI30600.1"/>
    <property type="molecule type" value="Genomic_DNA"/>
</dbReference>
<evidence type="ECO:0000313" key="4">
    <source>
        <dbReference type="EMBL" id="UVI30600.1"/>
    </source>
</evidence>
<name>A0ABY5SDM0_9BACL</name>
<protein>
    <submittedName>
        <fullName evidence="4">Nitroreductase family protein</fullName>
    </submittedName>
</protein>
<dbReference type="InterPro" id="IPR000415">
    <property type="entry name" value="Nitroreductase-like"/>
</dbReference>
<dbReference type="Pfam" id="PF00881">
    <property type="entry name" value="Nitroreductase"/>
    <property type="match status" value="1"/>
</dbReference>